<reference evidence="2" key="1">
    <citation type="submission" date="2014-11" db="EMBL/GenBank/DDBJ databases">
        <authorList>
            <person name="Otto D Thomas"/>
            <person name="Naeem Raeece"/>
        </authorList>
    </citation>
    <scope>NUCLEOTIDE SEQUENCE</scope>
</reference>
<dbReference type="PhylomeDB" id="A0A0G4I139"/>
<dbReference type="AlphaFoldDB" id="A0A0G4I139"/>
<organism evidence="2">
    <name type="scientific">Chromera velia CCMP2878</name>
    <dbReference type="NCBI Taxonomy" id="1169474"/>
    <lineage>
        <taxon>Eukaryota</taxon>
        <taxon>Sar</taxon>
        <taxon>Alveolata</taxon>
        <taxon>Colpodellida</taxon>
        <taxon>Chromeraceae</taxon>
        <taxon>Chromera</taxon>
    </lineage>
</organism>
<evidence type="ECO:0000313" key="2">
    <source>
        <dbReference type="EMBL" id="CEM50593.1"/>
    </source>
</evidence>
<gene>
    <name evidence="2" type="ORF">Cvel_20</name>
</gene>
<proteinExistence type="predicted"/>
<protein>
    <submittedName>
        <fullName evidence="2">Uncharacterized protein</fullName>
    </submittedName>
</protein>
<dbReference type="EMBL" id="CDMZ01004701">
    <property type="protein sequence ID" value="CEM50593.1"/>
    <property type="molecule type" value="Genomic_DNA"/>
</dbReference>
<name>A0A0G4I139_9ALVE</name>
<evidence type="ECO:0000256" key="1">
    <source>
        <dbReference type="SAM" id="MobiDB-lite"/>
    </source>
</evidence>
<feature type="compositionally biased region" description="Basic and acidic residues" evidence="1">
    <location>
        <begin position="163"/>
        <end position="173"/>
    </location>
</feature>
<accession>A0A0G4I139</accession>
<feature type="region of interest" description="Disordered" evidence="1">
    <location>
        <begin position="149"/>
        <end position="173"/>
    </location>
</feature>
<dbReference type="VEuPathDB" id="CryptoDB:Cvel_20"/>
<sequence>MTRLVVPSDITILEEKNKLGKRRLGFLEGTGLFFMPPIFHIRYSKNDASDMRKVLSNKYPDSGDAVVEIVKTRQNSISKQAKAQNGWWLGTLTGVLFTHFSFRHYDWKTKAILLPFTAYMGAIAGRCAGNGLAGRWWEPERDRFLGALPPKAYFVPPPPPPAPKKETPKKEKK</sequence>